<comment type="caution">
    <text evidence="12">The sequence shown here is derived from an EMBL/GenBank/DDBJ whole genome shotgun (WGS) entry which is preliminary data.</text>
</comment>
<feature type="transmembrane region" description="Helical" evidence="8">
    <location>
        <begin position="76"/>
        <end position="106"/>
    </location>
</feature>
<dbReference type="PANTHER" id="PTHR10795">
    <property type="entry name" value="PROPROTEIN CONVERTASE SUBTILISIN/KEXIN"/>
    <property type="match status" value="1"/>
</dbReference>
<evidence type="ECO:0000256" key="5">
    <source>
        <dbReference type="ARBA" id="ARBA00022970"/>
    </source>
</evidence>
<dbReference type="InterPro" id="IPR010259">
    <property type="entry name" value="S8pro/Inhibitor_I9"/>
</dbReference>
<dbReference type="InterPro" id="IPR036852">
    <property type="entry name" value="Peptidase_S8/S53_dom_sf"/>
</dbReference>
<evidence type="ECO:0000256" key="4">
    <source>
        <dbReference type="ARBA" id="ARBA00022729"/>
    </source>
</evidence>
<keyword evidence="5" id="KW-0813">Transport</keyword>
<keyword evidence="6 8" id="KW-1133">Transmembrane helix</keyword>
<reference evidence="12 13" key="1">
    <citation type="journal article" date="2021" name="Comput. Struct. Biotechnol. J.">
        <title>De novo genome assembly of the potent medicinal plant Rehmannia glutinosa using nanopore technology.</title>
        <authorList>
            <person name="Ma L."/>
            <person name="Dong C."/>
            <person name="Song C."/>
            <person name="Wang X."/>
            <person name="Zheng X."/>
            <person name="Niu Y."/>
            <person name="Chen S."/>
            <person name="Feng W."/>
        </authorList>
    </citation>
    <scope>NUCLEOTIDE SEQUENCE [LARGE SCALE GENOMIC DNA]</scope>
    <source>
        <strain evidence="12">DH-2019</strain>
    </source>
</reference>
<dbReference type="Pfam" id="PF01490">
    <property type="entry name" value="Aa_trans"/>
    <property type="match status" value="1"/>
</dbReference>
<organism evidence="12 13">
    <name type="scientific">Rehmannia glutinosa</name>
    <name type="common">Chinese foxglove</name>
    <dbReference type="NCBI Taxonomy" id="99300"/>
    <lineage>
        <taxon>Eukaryota</taxon>
        <taxon>Viridiplantae</taxon>
        <taxon>Streptophyta</taxon>
        <taxon>Embryophyta</taxon>
        <taxon>Tracheophyta</taxon>
        <taxon>Spermatophyta</taxon>
        <taxon>Magnoliopsida</taxon>
        <taxon>eudicotyledons</taxon>
        <taxon>Gunneridae</taxon>
        <taxon>Pentapetalae</taxon>
        <taxon>asterids</taxon>
        <taxon>lamiids</taxon>
        <taxon>Lamiales</taxon>
        <taxon>Orobanchaceae</taxon>
        <taxon>Rehmannieae</taxon>
        <taxon>Rehmannia</taxon>
    </lineage>
</organism>
<dbReference type="Proteomes" id="UP001318860">
    <property type="component" value="Unassembled WGS sequence"/>
</dbReference>
<evidence type="ECO:0000259" key="11">
    <source>
        <dbReference type="Pfam" id="PF14244"/>
    </source>
</evidence>
<feature type="domain" description="Retrotransposon Copia-like N-terminal" evidence="11">
    <location>
        <begin position="19"/>
        <end position="58"/>
    </location>
</feature>
<keyword evidence="3 8" id="KW-0812">Transmembrane</keyword>
<dbReference type="InterPro" id="IPR013057">
    <property type="entry name" value="AA_transpt_TM"/>
</dbReference>
<keyword evidence="13" id="KW-1185">Reference proteome</keyword>
<dbReference type="EMBL" id="JABTTQ020003506">
    <property type="protein sequence ID" value="KAK6115886.1"/>
    <property type="molecule type" value="Genomic_DNA"/>
</dbReference>
<dbReference type="InterPro" id="IPR045051">
    <property type="entry name" value="SBT"/>
</dbReference>
<accession>A0ABR0U125</accession>
<evidence type="ECO:0000313" key="13">
    <source>
        <dbReference type="Proteomes" id="UP001318860"/>
    </source>
</evidence>
<keyword evidence="5" id="KW-0029">Amino-acid transport</keyword>
<feature type="transmembrane region" description="Helical" evidence="8">
    <location>
        <begin position="112"/>
        <end position="134"/>
    </location>
</feature>
<dbReference type="InterPro" id="IPR037045">
    <property type="entry name" value="S8pro/Inhibitor_I9_sf"/>
</dbReference>
<feature type="domain" description="Amino acid transporter transmembrane" evidence="9">
    <location>
        <begin position="80"/>
        <end position="139"/>
    </location>
</feature>
<evidence type="ECO:0000256" key="2">
    <source>
        <dbReference type="ARBA" id="ARBA00011073"/>
    </source>
</evidence>
<evidence type="ECO:0008006" key="14">
    <source>
        <dbReference type="Google" id="ProtNLM"/>
    </source>
</evidence>
<evidence type="ECO:0000256" key="7">
    <source>
        <dbReference type="ARBA" id="ARBA00023136"/>
    </source>
</evidence>
<dbReference type="Gene3D" id="3.30.70.80">
    <property type="entry name" value="Peptidase S8 propeptide/proteinase inhibitor I9"/>
    <property type="match status" value="1"/>
</dbReference>
<feature type="domain" description="Inhibitor I9" evidence="10">
    <location>
        <begin position="172"/>
        <end position="234"/>
    </location>
</feature>
<comment type="similarity">
    <text evidence="2">Belongs to the peptidase S8 family.</text>
</comment>
<proteinExistence type="inferred from homology"/>
<evidence type="ECO:0000259" key="9">
    <source>
        <dbReference type="Pfam" id="PF01490"/>
    </source>
</evidence>
<evidence type="ECO:0000256" key="6">
    <source>
        <dbReference type="ARBA" id="ARBA00022989"/>
    </source>
</evidence>
<dbReference type="Pfam" id="PF05922">
    <property type="entry name" value="Inhibitor_I9"/>
    <property type="match status" value="1"/>
</dbReference>
<gene>
    <name evidence="12" type="ORF">DH2020_008155</name>
</gene>
<keyword evidence="4" id="KW-0732">Signal</keyword>
<evidence type="ECO:0000313" key="12">
    <source>
        <dbReference type="EMBL" id="KAK6115886.1"/>
    </source>
</evidence>
<sequence length="284" mass="31333">MDPSSVAPSTPLPTHHVKSFVTVLLDNTNYLTWKTQILNYFVFTDLTGYIDGTISKPSNDNNLSSLPNWTRFDRFVIAWTMLTASAHIITLMAAIAGVLLSLAWGIANQLGWVASPVVLIAFSFISYFTSTLLADSYRCRAHSMVPETILTWMSFEACNRMPPTASAASPSNGDQRNDHADLVSSFTERKNDVLHTYINGFLGFAARLTEAEAKSLAGRPRVVSVFPDRVFQLQTTRSWDFLEEQMMNVKSIPTPSSPDDDGADTIIGFLDSGQNISALLLLII</sequence>
<dbReference type="Pfam" id="PF14244">
    <property type="entry name" value="Retrotran_gag_3"/>
    <property type="match status" value="1"/>
</dbReference>
<dbReference type="SUPFAM" id="SSF52743">
    <property type="entry name" value="Subtilisin-like"/>
    <property type="match status" value="1"/>
</dbReference>
<evidence type="ECO:0000256" key="3">
    <source>
        <dbReference type="ARBA" id="ARBA00022692"/>
    </source>
</evidence>
<name>A0ABR0U125_REHGL</name>
<evidence type="ECO:0000259" key="10">
    <source>
        <dbReference type="Pfam" id="PF05922"/>
    </source>
</evidence>
<keyword evidence="7 8" id="KW-0472">Membrane</keyword>
<evidence type="ECO:0000256" key="8">
    <source>
        <dbReference type="SAM" id="Phobius"/>
    </source>
</evidence>
<comment type="subcellular location">
    <subcellularLocation>
        <location evidence="1">Membrane</location>
    </subcellularLocation>
</comment>
<evidence type="ECO:0000256" key="1">
    <source>
        <dbReference type="ARBA" id="ARBA00004370"/>
    </source>
</evidence>
<protein>
    <recommendedName>
        <fullName evidence="14">Inhibitor I9 domain-containing protein</fullName>
    </recommendedName>
</protein>
<dbReference type="InterPro" id="IPR029472">
    <property type="entry name" value="Copia-like_N"/>
</dbReference>